<evidence type="ECO:0000256" key="3">
    <source>
        <dbReference type="SAM" id="SignalP"/>
    </source>
</evidence>
<dbReference type="Gene3D" id="3.10.350.10">
    <property type="entry name" value="LysM domain"/>
    <property type="match status" value="2"/>
</dbReference>
<feature type="domain" description="LysM" evidence="4">
    <location>
        <begin position="24"/>
        <end position="71"/>
    </location>
</feature>
<dbReference type="Proteomes" id="UP000092666">
    <property type="component" value="Unassembled WGS sequence"/>
</dbReference>
<reference evidence="6" key="2">
    <citation type="submission" date="2013-12" db="EMBL/GenBank/DDBJ databases">
        <title>Evolution of pathogenesis and genome organization in the Tremellales.</title>
        <authorList>
            <person name="Cuomo C."/>
            <person name="Litvintseva A."/>
            <person name="Heitman J."/>
            <person name="Chen Y."/>
            <person name="Sun S."/>
            <person name="Springer D."/>
            <person name="Dromer F."/>
            <person name="Young S."/>
            <person name="Zeng Q."/>
            <person name="Chapman S."/>
            <person name="Gujja S."/>
            <person name="Saif S."/>
            <person name="Birren B."/>
        </authorList>
    </citation>
    <scope>NUCLEOTIDE SEQUENCE [LARGE SCALE GENOMIC DNA]</scope>
    <source>
        <strain evidence="6">BCC8398</strain>
    </source>
</reference>
<evidence type="ECO:0000313" key="5">
    <source>
        <dbReference type="EMBL" id="OCF34652.1"/>
    </source>
</evidence>
<dbReference type="SMART" id="SM00257">
    <property type="entry name" value="LysM"/>
    <property type="match status" value="2"/>
</dbReference>
<dbReference type="InterPro" id="IPR018392">
    <property type="entry name" value="LysM"/>
</dbReference>
<keyword evidence="2" id="KW-0843">Virulence</keyword>
<dbReference type="STRING" id="1296120.A0A1B9GUH8"/>
<feature type="signal peptide" evidence="3">
    <location>
        <begin position="1"/>
        <end position="18"/>
    </location>
</feature>
<dbReference type="PANTHER" id="PTHR34997">
    <property type="entry name" value="AM15"/>
    <property type="match status" value="1"/>
</dbReference>
<dbReference type="InterPro" id="IPR052210">
    <property type="entry name" value="LysM1-like"/>
</dbReference>
<evidence type="ECO:0000256" key="2">
    <source>
        <dbReference type="ARBA" id="ARBA00023026"/>
    </source>
</evidence>
<gene>
    <name evidence="5" type="ORF">I316_03694</name>
</gene>
<dbReference type="GO" id="GO:0008061">
    <property type="term" value="F:chitin binding"/>
    <property type="evidence" value="ECO:0007669"/>
    <property type="project" value="UniProtKB-KW"/>
</dbReference>
<dbReference type="CDD" id="cd00118">
    <property type="entry name" value="LysM"/>
    <property type="match status" value="2"/>
</dbReference>
<dbReference type="AlphaFoldDB" id="A0A1B9GUH8"/>
<dbReference type="OrthoDB" id="5985073at2759"/>
<name>A0A1B9GUH8_9TREE</name>
<proteinExistence type="predicted"/>
<dbReference type="SUPFAM" id="SSF54106">
    <property type="entry name" value="LysM domain"/>
    <property type="match status" value="2"/>
</dbReference>
<accession>A0A1B9GUH8</accession>
<dbReference type="InterPro" id="IPR036779">
    <property type="entry name" value="LysM_dom_sf"/>
</dbReference>
<feature type="chain" id="PRO_5008627346" description="LysM domain-containing protein" evidence="3">
    <location>
        <begin position="19"/>
        <end position="155"/>
    </location>
</feature>
<dbReference type="EMBL" id="KV700124">
    <property type="protein sequence ID" value="OCF34652.1"/>
    <property type="molecule type" value="Genomic_DNA"/>
</dbReference>
<dbReference type="Pfam" id="PF01476">
    <property type="entry name" value="LysM"/>
    <property type="match status" value="2"/>
</dbReference>
<evidence type="ECO:0000256" key="1">
    <source>
        <dbReference type="ARBA" id="ARBA00022669"/>
    </source>
</evidence>
<evidence type="ECO:0000259" key="4">
    <source>
        <dbReference type="PROSITE" id="PS51782"/>
    </source>
</evidence>
<feature type="domain" description="LysM" evidence="4">
    <location>
        <begin position="80"/>
        <end position="126"/>
    </location>
</feature>
<keyword evidence="6" id="KW-1185">Reference proteome</keyword>
<organism evidence="5 6">
    <name type="scientific">Kwoniella heveanensis BCC8398</name>
    <dbReference type="NCBI Taxonomy" id="1296120"/>
    <lineage>
        <taxon>Eukaryota</taxon>
        <taxon>Fungi</taxon>
        <taxon>Dikarya</taxon>
        <taxon>Basidiomycota</taxon>
        <taxon>Agaricomycotina</taxon>
        <taxon>Tremellomycetes</taxon>
        <taxon>Tremellales</taxon>
        <taxon>Cryptococcaceae</taxon>
        <taxon>Kwoniella</taxon>
    </lineage>
</organism>
<dbReference type="PANTHER" id="PTHR34997:SF1">
    <property type="entry name" value="PEPTIDOGLYCAN-BINDING LYSIN DOMAIN"/>
    <property type="match status" value="1"/>
</dbReference>
<keyword evidence="3" id="KW-0732">Signal</keyword>
<sequence length="155" mass="16966">MFAALALAVLPLLSSVMAIDGCTRNATVVSGDTCDSISRKYGVSTYQLALVNDAVIAENCDNLEPDQVVCLGIEGQDCTKVYTVVADDTCAYLQETYGISNETLWSNNPQIDAACDNIYVGEVLCVDTEAYQYPQYNETLYNALAYTYLPYCDEE</sequence>
<dbReference type="PROSITE" id="PS51782">
    <property type="entry name" value="LYSM"/>
    <property type="match status" value="2"/>
</dbReference>
<protein>
    <recommendedName>
        <fullName evidence="4">LysM domain-containing protein</fullName>
    </recommendedName>
</protein>
<reference evidence="5 6" key="1">
    <citation type="submission" date="2013-07" db="EMBL/GenBank/DDBJ databases">
        <title>The Genome Sequence of Cryptococcus heveanensis BCC8398.</title>
        <authorList>
            <consortium name="The Broad Institute Genome Sequencing Platform"/>
            <person name="Cuomo C."/>
            <person name="Litvintseva A."/>
            <person name="Chen Y."/>
            <person name="Heitman J."/>
            <person name="Sun S."/>
            <person name="Springer D."/>
            <person name="Dromer F."/>
            <person name="Young S.K."/>
            <person name="Zeng Q."/>
            <person name="Gargeya S."/>
            <person name="Fitzgerald M."/>
            <person name="Abouelleil A."/>
            <person name="Alvarado L."/>
            <person name="Berlin A.M."/>
            <person name="Chapman S.B."/>
            <person name="Dewar J."/>
            <person name="Goldberg J."/>
            <person name="Griggs A."/>
            <person name="Gujja S."/>
            <person name="Hansen M."/>
            <person name="Howarth C."/>
            <person name="Imamovic A."/>
            <person name="Larimer J."/>
            <person name="McCowan C."/>
            <person name="Murphy C."/>
            <person name="Pearson M."/>
            <person name="Priest M."/>
            <person name="Roberts A."/>
            <person name="Saif S."/>
            <person name="Shea T."/>
            <person name="Sykes S."/>
            <person name="Wortman J."/>
            <person name="Nusbaum C."/>
            <person name="Birren B."/>
        </authorList>
    </citation>
    <scope>NUCLEOTIDE SEQUENCE [LARGE SCALE GENOMIC DNA]</scope>
    <source>
        <strain evidence="5 6">BCC8398</strain>
    </source>
</reference>
<evidence type="ECO:0000313" key="6">
    <source>
        <dbReference type="Proteomes" id="UP000092666"/>
    </source>
</evidence>
<keyword evidence="1" id="KW-0147">Chitin-binding</keyword>